<sequence>MPNRYQNIPFILRYWLVRPRLLSALLLGCLTYALLPLVSEMQATTRILISWNIGIIWYLILSFHMMQVSSKTDIHDRARVQCESRWTELALINLTTIAILAAITGELMAAKDLPIELRYGHVALAALTIITAWLFIQVMFTLHYAHHYYTAMELGHKPGIDFPGNDIPNYSDFFYCACIIGTSGQTADVSFSTTNTRHIALVHSVLAFFFNTTLLALTINIASSLF</sequence>
<organism evidence="2">
    <name type="scientific">Candidatus Thiocaldithrix dubininis</name>
    <dbReference type="NCBI Taxonomy" id="3080823"/>
    <lineage>
        <taxon>Bacteria</taxon>
        <taxon>Pseudomonadati</taxon>
        <taxon>Pseudomonadota</taxon>
        <taxon>Gammaproteobacteria</taxon>
        <taxon>Thiotrichales</taxon>
        <taxon>Thiotrichaceae</taxon>
        <taxon>Candidatus Thiocaldithrix</taxon>
    </lineage>
</organism>
<keyword evidence="1" id="KW-0812">Transmembrane</keyword>
<feature type="transmembrane region" description="Helical" evidence="1">
    <location>
        <begin position="21"/>
        <end position="39"/>
    </location>
</feature>
<proteinExistence type="predicted"/>
<feature type="transmembrane region" description="Helical" evidence="1">
    <location>
        <begin position="89"/>
        <end position="110"/>
    </location>
</feature>
<keyword evidence="1" id="KW-0472">Membrane</keyword>
<evidence type="ECO:0000256" key="1">
    <source>
        <dbReference type="SAM" id="Phobius"/>
    </source>
</evidence>
<accession>A0AA95H7B0</accession>
<dbReference type="Proteomes" id="UP001300672">
    <property type="component" value="Chromosome"/>
</dbReference>
<feature type="transmembrane region" description="Helical" evidence="1">
    <location>
        <begin position="45"/>
        <end position="68"/>
    </location>
</feature>
<gene>
    <name evidence="2" type="ORF">QJT80_06630</name>
</gene>
<evidence type="ECO:0000313" key="2">
    <source>
        <dbReference type="EMBL" id="WGZ92152.1"/>
    </source>
</evidence>
<protein>
    <submittedName>
        <fullName evidence="2">DUF1345 domain-containing protein</fullName>
    </submittedName>
</protein>
<name>A0AA95H7B0_9GAMM</name>
<dbReference type="EMBL" id="CP124755">
    <property type="protein sequence ID" value="WGZ92152.1"/>
    <property type="molecule type" value="Genomic_DNA"/>
</dbReference>
<reference evidence="2" key="2">
    <citation type="submission" date="2023-04" db="EMBL/GenBank/DDBJ databases">
        <authorList>
            <person name="Beletskiy A.V."/>
            <person name="Mardanov A.V."/>
            <person name="Ravin N.V."/>
        </authorList>
    </citation>
    <scope>NUCLEOTIDE SEQUENCE</scope>
    <source>
        <strain evidence="2">GKL-01</strain>
    </source>
</reference>
<feature type="transmembrane region" description="Helical" evidence="1">
    <location>
        <begin position="200"/>
        <end position="222"/>
    </location>
</feature>
<dbReference type="AlphaFoldDB" id="A0AA95H7B0"/>
<reference evidence="2" key="1">
    <citation type="journal article" date="2023" name="Int. J. Mol. Sci.">
        <title>Metagenomics Revealed a New Genus 'Candidatus Thiocaldithrix dubininis' gen. nov., sp. nov. and a New Species 'Candidatus Thiothrix putei' sp. nov. in the Family Thiotrichaceae, Some Members of Which Have Traits of Both Na+- and H+-Motive Energetics.</title>
        <authorList>
            <person name="Ravin N.V."/>
            <person name="Muntyan M.S."/>
            <person name="Smolyakov D.D."/>
            <person name="Rudenko T.S."/>
            <person name="Beletsky A.V."/>
            <person name="Mardanov A.V."/>
            <person name="Grabovich M.Y."/>
        </authorList>
    </citation>
    <scope>NUCLEOTIDE SEQUENCE</scope>
    <source>
        <strain evidence="2">GKL-01</strain>
    </source>
</reference>
<dbReference type="KEGG" id="tdu:QJT80_06630"/>
<dbReference type="InterPro" id="IPR009781">
    <property type="entry name" value="DUF1345"/>
</dbReference>
<dbReference type="Pfam" id="PF07077">
    <property type="entry name" value="DUF1345"/>
    <property type="match status" value="1"/>
</dbReference>
<keyword evidence="1" id="KW-1133">Transmembrane helix</keyword>
<feature type="transmembrane region" description="Helical" evidence="1">
    <location>
        <begin position="122"/>
        <end position="142"/>
    </location>
</feature>